<dbReference type="Gene3D" id="3.30.420.10">
    <property type="entry name" value="Ribonuclease H-like superfamily/Ribonuclease H"/>
    <property type="match status" value="1"/>
</dbReference>
<dbReference type="GO" id="GO:0015074">
    <property type="term" value="P:DNA integration"/>
    <property type="evidence" value="ECO:0007669"/>
    <property type="project" value="InterPro"/>
</dbReference>
<dbReference type="GO" id="GO:0003676">
    <property type="term" value="F:nucleic acid binding"/>
    <property type="evidence" value="ECO:0007669"/>
    <property type="project" value="InterPro"/>
</dbReference>
<feature type="domain" description="Integrase catalytic" evidence="1">
    <location>
        <begin position="29"/>
        <end position="142"/>
    </location>
</feature>
<evidence type="ECO:0000313" key="3">
    <source>
        <dbReference type="Proteomes" id="UP001165190"/>
    </source>
</evidence>
<dbReference type="AlphaFoldDB" id="A0A9W7JBH9"/>
<evidence type="ECO:0000259" key="1">
    <source>
        <dbReference type="PROSITE" id="PS50994"/>
    </source>
</evidence>
<proteinExistence type="predicted"/>
<dbReference type="InterPro" id="IPR012337">
    <property type="entry name" value="RNaseH-like_sf"/>
</dbReference>
<dbReference type="InterPro" id="IPR036397">
    <property type="entry name" value="RNaseH_sf"/>
</dbReference>
<gene>
    <name evidence="2" type="ORF">HRI_004650000</name>
</gene>
<dbReference type="PANTHER" id="PTHR35046:SF9">
    <property type="entry name" value="RNA-DIRECTED DNA POLYMERASE"/>
    <property type="match status" value="1"/>
</dbReference>
<evidence type="ECO:0000313" key="2">
    <source>
        <dbReference type="EMBL" id="GMJ09808.1"/>
    </source>
</evidence>
<organism evidence="2 3">
    <name type="scientific">Hibiscus trionum</name>
    <name type="common">Flower of an hour</name>
    <dbReference type="NCBI Taxonomy" id="183268"/>
    <lineage>
        <taxon>Eukaryota</taxon>
        <taxon>Viridiplantae</taxon>
        <taxon>Streptophyta</taxon>
        <taxon>Embryophyta</taxon>
        <taxon>Tracheophyta</taxon>
        <taxon>Spermatophyta</taxon>
        <taxon>Magnoliopsida</taxon>
        <taxon>eudicotyledons</taxon>
        <taxon>Gunneridae</taxon>
        <taxon>Pentapetalae</taxon>
        <taxon>rosids</taxon>
        <taxon>malvids</taxon>
        <taxon>Malvales</taxon>
        <taxon>Malvaceae</taxon>
        <taxon>Malvoideae</taxon>
        <taxon>Hibiscus</taxon>
    </lineage>
</organism>
<dbReference type="SUPFAM" id="SSF53098">
    <property type="entry name" value="Ribonuclease H-like"/>
    <property type="match status" value="1"/>
</dbReference>
<protein>
    <recommendedName>
        <fullName evidence="1">Integrase catalytic domain-containing protein</fullName>
    </recommendedName>
</protein>
<dbReference type="OrthoDB" id="1938712at2759"/>
<dbReference type="EMBL" id="BSYR01000056">
    <property type="protein sequence ID" value="GMJ09808.1"/>
    <property type="molecule type" value="Genomic_DNA"/>
</dbReference>
<dbReference type="PROSITE" id="PS50994">
    <property type="entry name" value="INTEGRASE"/>
    <property type="match status" value="1"/>
</dbReference>
<accession>A0A9W7JBH9</accession>
<comment type="caution">
    <text evidence="2">The sequence shown here is derived from an EMBL/GenBank/DDBJ whole genome shotgun (WGS) entry which is preliminary data.</text>
</comment>
<reference evidence="2" key="1">
    <citation type="submission" date="2023-05" db="EMBL/GenBank/DDBJ databases">
        <title>Genome and transcriptome analyses reveal genes involved in the formation of fine ridges on petal epidermal cells in Hibiscus trionum.</title>
        <authorList>
            <person name="Koshimizu S."/>
            <person name="Masuda S."/>
            <person name="Ishii T."/>
            <person name="Shirasu K."/>
            <person name="Hoshino A."/>
            <person name="Arita M."/>
        </authorList>
    </citation>
    <scope>NUCLEOTIDE SEQUENCE</scope>
    <source>
        <strain evidence="2">Hamamatsu line</strain>
    </source>
</reference>
<keyword evidence="3" id="KW-1185">Reference proteome</keyword>
<dbReference type="Proteomes" id="UP001165190">
    <property type="component" value="Unassembled WGS sequence"/>
</dbReference>
<sequence>MRKDEHRFVLDCEIYQRMKSYSLASVGLLQPLPISSQVFEDISMDFITGLPKSNGKKVILVVVDRLTKYSHFFSLPQHFHSVFVAHILVQEVIKLHEIPRSIVSDRDLVFLAMCGLNWLVYRAQNYALAQPTTQNRMAKPRL</sequence>
<name>A0A9W7JBH9_HIBTR</name>
<dbReference type="PANTHER" id="PTHR35046">
    <property type="entry name" value="ZINC KNUCKLE (CCHC-TYPE) FAMILY PROTEIN"/>
    <property type="match status" value="1"/>
</dbReference>
<dbReference type="InterPro" id="IPR001584">
    <property type="entry name" value="Integrase_cat-core"/>
</dbReference>